<proteinExistence type="predicted"/>
<reference evidence="2" key="1">
    <citation type="submission" date="2016-11" db="UniProtKB">
        <authorList>
            <consortium name="WormBaseParasite"/>
        </authorList>
    </citation>
    <scope>IDENTIFICATION</scope>
</reference>
<dbReference type="Proteomes" id="UP000095283">
    <property type="component" value="Unplaced"/>
</dbReference>
<dbReference type="WBParaSite" id="Hba_00667">
    <property type="protein sequence ID" value="Hba_00667"/>
    <property type="gene ID" value="Hba_00667"/>
</dbReference>
<sequence length="44" mass="5170">MLSSYLFSYWLPNSGKFFTDLTNKNKLNYLNRVFILSSSLETSE</sequence>
<evidence type="ECO:0000313" key="2">
    <source>
        <dbReference type="WBParaSite" id="Hba_00667"/>
    </source>
</evidence>
<name>A0A1I7W7Q3_HETBA</name>
<evidence type="ECO:0000313" key="1">
    <source>
        <dbReference type="Proteomes" id="UP000095283"/>
    </source>
</evidence>
<dbReference type="AlphaFoldDB" id="A0A1I7W7Q3"/>
<keyword evidence="1" id="KW-1185">Reference proteome</keyword>
<accession>A0A1I7W7Q3</accession>
<organism evidence="1 2">
    <name type="scientific">Heterorhabditis bacteriophora</name>
    <name type="common">Entomopathogenic nematode worm</name>
    <dbReference type="NCBI Taxonomy" id="37862"/>
    <lineage>
        <taxon>Eukaryota</taxon>
        <taxon>Metazoa</taxon>
        <taxon>Ecdysozoa</taxon>
        <taxon>Nematoda</taxon>
        <taxon>Chromadorea</taxon>
        <taxon>Rhabditida</taxon>
        <taxon>Rhabditina</taxon>
        <taxon>Rhabditomorpha</taxon>
        <taxon>Strongyloidea</taxon>
        <taxon>Heterorhabditidae</taxon>
        <taxon>Heterorhabditis</taxon>
    </lineage>
</organism>
<protein>
    <submittedName>
        <fullName evidence="2">Uncharacterized protein</fullName>
    </submittedName>
</protein>